<evidence type="ECO:0000313" key="2">
    <source>
        <dbReference type="EMBL" id="GJJ79028.1"/>
    </source>
</evidence>
<feature type="compositionally biased region" description="Polar residues" evidence="1">
    <location>
        <begin position="659"/>
        <end position="682"/>
    </location>
</feature>
<comment type="caution">
    <text evidence="2">The sequence shown here is derived from an EMBL/GenBank/DDBJ whole genome shotgun (WGS) entry which is preliminary data.</text>
</comment>
<gene>
    <name evidence="2" type="ORF">EMPS_11387</name>
</gene>
<feature type="compositionally biased region" description="Polar residues" evidence="1">
    <location>
        <begin position="172"/>
        <end position="181"/>
    </location>
</feature>
<organism evidence="2 3">
    <name type="scientific">Entomortierella parvispora</name>
    <dbReference type="NCBI Taxonomy" id="205924"/>
    <lineage>
        <taxon>Eukaryota</taxon>
        <taxon>Fungi</taxon>
        <taxon>Fungi incertae sedis</taxon>
        <taxon>Mucoromycota</taxon>
        <taxon>Mortierellomycotina</taxon>
        <taxon>Mortierellomycetes</taxon>
        <taxon>Mortierellales</taxon>
        <taxon>Mortierellaceae</taxon>
        <taxon>Entomortierella</taxon>
    </lineage>
</organism>
<feature type="compositionally biased region" description="Low complexity" evidence="1">
    <location>
        <begin position="712"/>
        <end position="721"/>
    </location>
</feature>
<feature type="compositionally biased region" description="Low complexity" evidence="1">
    <location>
        <begin position="192"/>
        <end position="253"/>
    </location>
</feature>
<feature type="region of interest" description="Disordered" evidence="1">
    <location>
        <begin position="370"/>
        <end position="406"/>
    </location>
</feature>
<dbReference type="EMBL" id="BQFW01000015">
    <property type="protein sequence ID" value="GJJ79028.1"/>
    <property type="molecule type" value="Genomic_DNA"/>
</dbReference>
<accession>A0A9P3M268</accession>
<feature type="region of interest" description="Disordered" evidence="1">
    <location>
        <begin position="527"/>
        <end position="627"/>
    </location>
</feature>
<feature type="compositionally biased region" description="Polar residues" evidence="1">
    <location>
        <begin position="1027"/>
        <end position="1037"/>
    </location>
</feature>
<sequence>MGNVSSKQALPTSSSASSSPFTLSAATSPTLQGRPGLPLQRAQDSQKDVRDFEQLLDPPCLPSFPQSPPQLSRSTDTGSSINNSNGHSERQDKGAPVREEIDMAATKATSPSKAEPLSPAESLRNKPLPVFPPTLSPSSKEISESHRRAEVSKHHHSNNSYSADKNQDRNSPEPTVLQQPLSPLPQGHGRASSNTVSRSNSLSRQSMLSQSSLSNKSTSSASSSSGSTNSSSGTSTSTSANNSSKSPTSSSTLAFTRATSINSGKSESLSQLSLQRFPTGESENNRHPSSSSLDLHHSTMPSQQSLQSQTRSSAQVQDPRAKPSRTTSTVSTSSSARSSSGSSGFKFTKPNLSFKPLIYSHGNDSKQHFYQQQNASSTGSPNGRHSHPMMPHASPQQKQPQAADPFANSPFPSILMSIRLPQSLLDKYVLDQESFRHGKGIWGIGRYSWTVTVLSRANGKKYVIKRVSKSLLPPSAYYHYPTTAHQLCTCPACKSARDQLISTGQLNATQIDEMKEVLVIQNRGKKELPQLPPSSPHQPGQRPHSATLLPSPGTKDSKEKRRSFNLYQCNNVSTPNHNTSKPFSFSTNSTPQDTPISSRSTTPLPSPLRQQASPPGQSPANGISRNRSQTHCHAENVTPIVAQSPASTMHDSPLLPSATPLSWPQKGQETVLSRAKQSNGLCEQQERSDAAGSSVAPKTELFSGATSAQKLSSKSTGASSSAKERRRPGIQRHASTPNMSKQVTGLNVLEDDPSRLDQLRQLSKSNRNDWQPQEGRQGRQPRDNHSPLSSHRAVGGPLTSAWTQPSLSKELPAAPFETGTKVSEKEDNESELWLKTTIPLERQISPFETNNGEFKQMEPESPNQGAPSKVQGAASAPLTFAPPPHALPMELVLLQTYNDSDHLPEHHEWTQDQDYWYYVSKAHGVRRRKLKKVSSWWLDMGSLGAALLGNNSSSEPIATGPIYSMGHSTGHSTPQPTSPLSSEIALGQQQPLQQPTQPLRRHMAKDSVSSIASQDSSNASISFSGSGTTLRRQNSPRNSHMGKYYYVDWEEYTSL</sequence>
<dbReference type="Proteomes" id="UP000827284">
    <property type="component" value="Unassembled WGS sequence"/>
</dbReference>
<feature type="region of interest" description="Disordered" evidence="1">
    <location>
        <begin position="966"/>
        <end position="1037"/>
    </location>
</feature>
<feature type="compositionally biased region" description="Low complexity" evidence="1">
    <location>
        <begin position="302"/>
        <end position="315"/>
    </location>
</feature>
<feature type="compositionally biased region" description="Low complexity" evidence="1">
    <location>
        <begin position="594"/>
        <end position="609"/>
    </location>
</feature>
<dbReference type="OrthoDB" id="2094343at2759"/>
<proteinExistence type="predicted"/>
<feature type="compositionally biased region" description="Low complexity" evidence="1">
    <location>
        <begin position="324"/>
        <end position="344"/>
    </location>
</feature>
<evidence type="ECO:0000313" key="3">
    <source>
        <dbReference type="Proteomes" id="UP000827284"/>
    </source>
</evidence>
<feature type="compositionally biased region" description="Basic and acidic residues" evidence="1">
    <location>
        <begin position="141"/>
        <end position="152"/>
    </location>
</feature>
<feature type="compositionally biased region" description="Basic and acidic residues" evidence="1">
    <location>
        <begin position="44"/>
        <end position="53"/>
    </location>
</feature>
<evidence type="ECO:0000256" key="1">
    <source>
        <dbReference type="SAM" id="MobiDB-lite"/>
    </source>
</evidence>
<keyword evidence="3" id="KW-1185">Reference proteome</keyword>
<feature type="compositionally biased region" description="Polar residues" evidence="1">
    <location>
        <begin position="966"/>
        <end position="981"/>
    </location>
</feature>
<feature type="compositionally biased region" description="Polar residues" evidence="1">
    <location>
        <begin position="610"/>
        <end position="627"/>
    </location>
</feature>
<feature type="compositionally biased region" description="Low complexity" evidence="1">
    <location>
        <begin position="1"/>
        <end position="30"/>
    </location>
</feature>
<feature type="compositionally biased region" description="Low complexity" evidence="1">
    <location>
        <begin position="986"/>
        <end position="998"/>
    </location>
</feature>
<feature type="compositionally biased region" description="Polar residues" evidence="1">
    <location>
        <begin position="760"/>
        <end position="770"/>
    </location>
</feature>
<feature type="compositionally biased region" description="Polar residues" evidence="1">
    <location>
        <begin position="75"/>
        <end position="86"/>
    </location>
</feature>
<feature type="compositionally biased region" description="Polar residues" evidence="1">
    <location>
        <begin position="733"/>
        <end position="745"/>
    </location>
</feature>
<feature type="compositionally biased region" description="Polar residues" evidence="1">
    <location>
        <begin position="565"/>
        <end position="593"/>
    </location>
</feature>
<feature type="compositionally biased region" description="Polar residues" evidence="1">
    <location>
        <begin position="370"/>
        <end position="383"/>
    </location>
</feature>
<feature type="compositionally biased region" description="Basic and acidic residues" evidence="1">
    <location>
        <begin position="776"/>
        <end position="785"/>
    </location>
</feature>
<reference evidence="2" key="1">
    <citation type="submission" date="2021-11" db="EMBL/GenBank/DDBJ databases">
        <authorList>
            <person name="Herlambang A."/>
            <person name="Guo Y."/>
            <person name="Takashima Y."/>
            <person name="Nishizawa T."/>
        </authorList>
    </citation>
    <scope>NUCLEOTIDE SEQUENCE</scope>
    <source>
        <strain evidence="2">E1425</strain>
    </source>
</reference>
<name>A0A9P3M268_9FUNG</name>
<feature type="region of interest" description="Disordered" evidence="1">
    <location>
        <begin position="646"/>
        <end position="809"/>
    </location>
</feature>
<feature type="region of interest" description="Disordered" evidence="1">
    <location>
        <begin position="1"/>
        <end position="346"/>
    </location>
</feature>
<feature type="compositionally biased region" description="Pro residues" evidence="1">
    <location>
        <begin position="59"/>
        <end position="68"/>
    </location>
</feature>
<feature type="compositionally biased region" description="Low complexity" evidence="1">
    <location>
        <begin position="1006"/>
        <end position="1026"/>
    </location>
</feature>
<feature type="compositionally biased region" description="Basic and acidic residues" evidence="1">
    <location>
        <begin position="87"/>
        <end position="101"/>
    </location>
</feature>
<dbReference type="AlphaFoldDB" id="A0A9P3M268"/>
<reference evidence="2" key="2">
    <citation type="journal article" date="2022" name="Microbiol. Resour. Announc.">
        <title>Whole-Genome Sequence of Entomortierella parvispora E1425, a Mucoromycotan Fungus Associated with Burkholderiaceae-Related Endosymbiotic Bacteria.</title>
        <authorList>
            <person name="Herlambang A."/>
            <person name="Guo Y."/>
            <person name="Takashima Y."/>
            <person name="Narisawa K."/>
            <person name="Ohta H."/>
            <person name="Nishizawa T."/>
        </authorList>
    </citation>
    <scope>NUCLEOTIDE SEQUENCE</scope>
    <source>
        <strain evidence="2">E1425</strain>
    </source>
</reference>
<protein>
    <submittedName>
        <fullName evidence="2">Uncharacterized protein</fullName>
    </submittedName>
</protein>
<feature type="compositionally biased region" description="Polar residues" evidence="1">
    <location>
        <begin position="257"/>
        <end position="276"/>
    </location>
</feature>